<dbReference type="InParanoid" id="T0PL15"/>
<sequence>MILVVDSFLFARQCGAPTLLRMKKNLLQPKLLLYLPEALLLASASQPTIALDPYVGVLVEAIEMFNVDEVRHTTVGMTIFANVLDVMDRAGRCDVVRFEAIWTLLFPASLVGTRQLLHQRTLQDEVRARIATLVLALAPTLSAEHLSRPRYGGAYTSWEQPGLLAVEVLAIVDPTQVPSLLQRWLEAMDCETLESSTLEDDNGFVIPMSTFRDRGPARQTPARPSTLGDEDHEYALLPARRRGRARDPARKLYVPLAQLLAKVVPQHFDEMERIAQRCLAVIGDVRSRPVLPDMTDYVFDDIQLDASHCQLCQILVGFLHDGTQTTLDVSECKKLCGPARRCLDANRHRLELFRDGRRRTLCDVTKLQPKGGVSESQLFKHLEAQRRDAEDRARVVALETLLADAQLRVAHDGANRDDEATDQHRVKRQRRTTER</sequence>
<dbReference type="EMBL" id="JH767244">
    <property type="protein sequence ID" value="EQC26054.1"/>
    <property type="molecule type" value="Genomic_DNA"/>
</dbReference>
<proteinExistence type="predicted"/>
<feature type="region of interest" description="Disordered" evidence="1">
    <location>
        <begin position="412"/>
        <end position="435"/>
    </location>
</feature>
<feature type="region of interest" description="Disordered" evidence="1">
    <location>
        <begin position="209"/>
        <end position="229"/>
    </location>
</feature>
<reference evidence="2 3" key="1">
    <citation type="submission" date="2012-04" db="EMBL/GenBank/DDBJ databases">
        <title>The Genome Sequence of Saprolegnia declina VS20.</title>
        <authorList>
            <consortium name="The Broad Institute Genome Sequencing Platform"/>
            <person name="Russ C."/>
            <person name="Nusbaum C."/>
            <person name="Tyler B."/>
            <person name="van West P."/>
            <person name="Dieguez-Uribeondo J."/>
            <person name="de Bruijn I."/>
            <person name="Tripathy S."/>
            <person name="Jiang R."/>
            <person name="Young S.K."/>
            <person name="Zeng Q."/>
            <person name="Gargeya S."/>
            <person name="Fitzgerald M."/>
            <person name="Haas B."/>
            <person name="Abouelleil A."/>
            <person name="Alvarado L."/>
            <person name="Arachchi H.M."/>
            <person name="Berlin A."/>
            <person name="Chapman S.B."/>
            <person name="Goldberg J."/>
            <person name="Griggs A."/>
            <person name="Gujja S."/>
            <person name="Hansen M."/>
            <person name="Howarth C."/>
            <person name="Imamovic A."/>
            <person name="Larimer J."/>
            <person name="McCowen C."/>
            <person name="Montmayeur A."/>
            <person name="Murphy C."/>
            <person name="Neiman D."/>
            <person name="Pearson M."/>
            <person name="Priest M."/>
            <person name="Roberts A."/>
            <person name="Saif S."/>
            <person name="Shea T."/>
            <person name="Sisk P."/>
            <person name="Sykes S."/>
            <person name="Wortman J."/>
            <person name="Nusbaum C."/>
            <person name="Birren B."/>
        </authorList>
    </citation>
    <scope>NUCLEOTIDE SEQUENCE [LARGE SCALE GENOMIC DNA]</scope>
    <source>
        <strain evidence="2 3">VS20</strain>
    </source>
</reference>
<name>T0PL15_SAPDV</name>
<protein>
    <submittedName>
        <fullName evidence="2">Uncharacterized protein</fullName>
    </submittedName>
</protein>
<dbReference type="AlphaFoldDB" id="T0PL15"/>
<organism evidence="2 3">
    <name type="scientific">Saprolegnia diclina (strain VS20)</name>
    <dbReference type="NCBI Taxonomy" id="1156394"/>
    <lineage>
        <taxon>Eukaryota</taxon>
        <taxon>Sar</taxon>
        <taxon>Stramenopiles</taxon>
        <taxon>Oomycota</taxon>
        <taxon>Saprolegniomycetes</taxon>
        <taxon>Saprolegniales</taxon>
        <taxon>Saprolegniaceae</taxon>
        <taxon>Saprolegnia</taxon>
    </lineage>
</organism>
<evidence type="ECO:0000313" key="3">
    <source>
        <dbReference type="Proteomes" id="UP000030762"/>
    </source>
</evidence>
<evidence type="ECO:0000256" key="1">
    <source>
        <dbReference type="SAM" id="MobiDB-lite"/>
    </source>
</evidence>
<feature type="compositionally biased region" description="Basic and acidic residues" evidence="1">
    <location>
        <begin position="412"/>
        <end position="424"/>
    </location>
</feature>
<gene>
    <name evidence="2" type="ORF">SDRG_16120</name>
</gene>
<dbReference type="VEuPathDB" id="FungiDB:SDRG_16120"/>
<evidence type="ECO:0000313" key="2">
    <source>
        <dbReference type="EMBL" id="EQC26054.1"/>
    </source>
</evidence>
<keyword evidence="3" id="KW-1185">Reference proteome</keyword>
<dbReference type="GeneID" id="19956847"/>
<accession>T0PL15</accession>
<dbReference type="Proteomes" id="UP000030762">
    <property type="component" value="Unassembled WGS sequence"/>
</dbReference>
<dbReference type="OrthoDB" id="10570122at2759"/>
<feature type="compositionally biased region" description="Basic residues" evidence="1">
    <location>
        <begin position="425"/>
        <end position="435"/>
    </location>
</feature>
<dbReference type="RefSeq" id="XP_008620539.1">
    <property type="nucleotide sequence ID" value="XM_008622317.1"/>
</dbReference>